<sequence>LPIEVEEAAIDHLWCDISSLRKCSLVCKRWVPRSRCHLLYVVRIEGIDDLRLFYAALEQNP</sequence>
<feature type="non-terminal residue" evidence="1">
    <location>
        <position position="1"/>
    </location>
</feature>
<organism evidence="1 2">
    <name type="scientific">Polyporus arcularius HHB13444</name>
    <dbReference type="NCBI Taxonomy" id="1314778"/>
    <lineage>
        <taxon>Eukaryota</taxon>
        <taxon>Fungi</taxon>
        <taxon>Dikarya</taxon>
        <taxon>Basidiomycota</taxon>
        <taxon>Agaricomycotina</taxon>
        <taxon>Agaricomycetes</taxon>
        <taxon>Polyporales</taxon>
        <taxon>Polyporaceae</taxon>
        <taxon>Polyporus</taxon>
    </lineage>
</organism>
<evidence type="ECO:0000313" key="2">
    <source>
        <dbReference type="Proteomes" id="UP000308197"/>
    </source>
</evidence>
<proteinExistence type="predicted"/>
<evidence type="ECO:0008006" key="3">
    <source>
        <dbReference type="Google" id="ProtNLM"/>
    </source>
</evidence>
<dbReference type="InParanoid" id="A0A5C3PJF8"/>
<dbReference type="Proteomes" id="UP000308197">
    <property type="component" value="Unassembled WGS sequence"/>
</dbReference>
<keyword evidence="2" id="KW-1185">Reference proteome</keyword>
<feature type="non-terminal residue" evidence="1">
    <location>
        <position position="61"/>
    </location>
</feature>
<accession>A0A5C3PJF8</accession>
<name>A0A5C3PJF8_9APHY</name>
<gene>
    <name evidence="1" type="ORF">K466DRAFT_453307</name>
</gene>
<dbReference type="AlphaFoldDB" id="A0A5C3PJF8"/>
<evidence type="ECO:0000313" key="1">
    <source>
        <dbReference type="EMBL" id="TFK89207.1"/>
    </source>
</evidence>
<protein>
    <recommendedName>
        <fullName evidence="3">F-box domain-containing protein</fullName>
    </recommendedName>
</protein>
<reference evidence="1 2" key="1">
    <citation type="journal article" date="2019" name="Nat. Ecol. Evol.">
        <title>Megaphylogeny resolves global patterns of mushroom evolution.</title>
        <authorList>
            <person name="Varga T."/>
            <person name="Krizsan K."/>
            <person name="Foldi C."/>
            <person name="Dima B."/>
            <person name="Sanchez-Garcia M."/>
            <person name="Sanchez-Ramirez S."/>
            <person name="Szollosi G.J."/>
            <person name="Szarkandi J.G."/>
            <person name="Papp V."/>
            <person name="Albert L."/>
            <person name="Andreopoulos W."/>
            <person name="Angelini C."/>
            <person name="Antonin V."/>
            <person name="Barry K.W."/>
            <person name="Bougher N.L."/>
            <person name="Buchanan P."/>
            <person name="Buyck B."/>
            <person name="Bense V."/>
            <person name="Catcheside P."/>
            <person name="Chovatia M."/>
            <person name="Cooper J."/>
            <person name="Damon W."/>
            <person name="Desjardin D."/>
            <person name="Finy P."/>
            <person name="Geml J."/>
            <person name="Haridas S."/>
            <person name="Hughes K."/>
            <person name="Justo A."/>
            <person name="Karasinski D."/>
            <person name="Kautmanova I."/>
            <person name="Kiss B."/>
            <person name="Kocsube S."/>
            <person name="Kotiranta H."/>
            <person name="LaButti K.M."/>
            <person name="Lechner B.E."/>
            <person name="Liimatainen K."/>
            <person name="Lipzen A."/>
            <person name="Lukacs Z."/>
            <person name="Mihaltcheva S."/>
            <person name="Morgado L.N."/>
            <person name="Niskanen T."/>
            <person name="Noordeloos M.E."/>
            <person name="Ohm R.A."/>
            <person name="Ortiz-Santana B."/>
            <person name="Ovrebo C."/>
            <person name="Racz N."/>
            <person name="Riley R."/>
            <person name="Savchenko A."/>
            <person name="Shiryaev A."/>
            <person name="Soop K."/>
            <person name="Spirin V."/>
            <person name="Szebenyi C."/>
            <person name="Tomsovsky M."/>
            <person name="Tulloss R.E."/>
            <person name="Uehling J."/>
            <person name="Grigoriev I.V."/>
            <person name="Vagvolgyi C."/>
            <person name="Papp T."/>
            <person name="Martin F.M."/>
            <person name="Miettinen O."/>
            <person name="Hibbett D.S."/>
            <person name="Nagy L.G."/>
        </authorList>
    </citation>
    <scope>NUCLEOTIDE SEQUENCE [LARGE SCALE GENOMIC DNA]</scope>
    <source>
        <strain evidence="1 2">HHB13444</strain>
    </source>
</reference>
<dbReference type="EMBL" id="ML211084">
    <property type="protein sequence ID" value="TFK89207.1"/>
    <property type="molecule type" value="Genomic_DNA"/>
</dbReference>